<name>A0ABX5LS08_9GAMM</name>
<protein>
    <recommendedName>
        <fullName evidence="1">HNH nuclease domain-containing protein</fullName>
    </recommendedName>
</protein>
<dbReference type="Pfam" id="PF13391">
    <property type="entry name" value="HNH_2"/>
    <property type="match status" value="1"/>
</dbReference>
<dbReference type="Proteomes" id="UP000248090">
    <property type="component" value="Unassembled WGS sequence"/>
</dbReference>
<evidence type="ECO:0000313" key="2">
    <source>
        <dbReference type="EMBL" id="PXF29441.1"/>
    </source>
</evidence>
<dbReference type="InterPro" id="IPR003615">
    <property type="entry name" value="HNH_nuc"/>
</dbReference>
<keyword evidence="3" id="KW-1185">Reference proteome</keyword>
<proteinExistence type="predicted"/>
<evidence type="ECO:0000313" key="3">
    <source>
        <dbReference type="Proteomes" id="UP000248090"/>
    </source>
</evidence>
<organism evidence="2 3">
    <name type="scientific">Pokkaliibacter plantistimulans</name>
    <dbReference type="NCBI Taxonomy" id="1635171"/>
    <lineage>
        <taxon>Bacteria</taxon>
        <taxon>Pseudomonadati</taxon>
        <taxon>Pseudomonadota</taxon>
        <taxon>Gammaproteobacteria</taxon>
        <taxon>Oceanospirillales</taxon>
        <taxon>Balneatrichaceae</taxon>
        <taxon>Pokkaliibacter</taxon>
    </lineage>
</organism>
<comment type="caution">
    <text evidence="2">The sequence shown here is derived from an EMBL/GenBank/DDBJ whole genome shotgun (WGS) entry which is preliminary data.</text>
</comment>
<gene>
    <name evidence="2" type="ORF">WH50_20785</name>
</gene>
<dbReference type="EMBL" id="LAPT01000111">
    <property type="protein sequence ID" value="PXF29441.1"/>
    <property type="molecule type" value="Genomic_DNA"/>
</dbReference>
<sequence length="238" mass="27398">MTSIANEADFVRFMETSGPPSDGGKRNYLSWLRYIHELYGTDYDNLTSESVEQIFRRLKATQSTRDRYTSNSSVYDIKSALNKYLAFISRSSDTFNMITDISSLISTNSTTTISEIETRLGQGEYRKALIAIWRKCAVTELDRIDLLIASHIKPWKQSTNFERVDSYNGLLLSPALDKLFDRGYITFSDDGRIILSPLLETKDYLQLGLSSSLKLYKVEKSCIQYLKFHRENVFIKKI</sequence>
<reference evidence="2 3" key="1">
    <citation type="submission" date="2015-03" db="EMBL/GenBank/DDBJ databases">
        <authorList>
            <person name="Krishnan R."/>
            <person name="Midha S."/>
            <person name="Patil P.B."/>
            <person name="Rameshkumar N."/>
        </authorList>
    </citation>
    <scope>NUCLEOTIDE SEQUENCE [LARGE SCALE GENOMIC DNA]</scope>
    <source>
        <strain evidence="2 3">L1E11</strain>
    </source>
</reference>
<accession>A0ABX5LS08</accession>
<dbReference type="RefSeq" id="WP_165838503.1">
    <property type="nucleotide sequence ID" value="NZ_CP177354.1"/>
</dbReference>
<feature type="domain" description="HNH nuclease" evidence="1">
    <location>
        <begin position="136"/>
        <end position="187"/>
    </location>
</feature>
<evidence type="ECO:0000259" key="1">
    <source>
        <dbReference type="Pfam" id="PF13391"/>
    </source>
</evidence>